<sequence>MIASSSAAAAANNPLSLLAIIKSFEIHFQSPFPSAASDFFFFTTFLQTHFLNPDRAKRVPLNFVLHYFGKLFFSLFSLSVVILNVGPSPPGQGCPIHCCCCRDESRAICSRLILAHTIR</sequence>
<protein>
    <submittedName>
        <fullName evidence="2">(northern house mosquito) hypothetical protein</fullName>
    </submittedName>
</protein>
<feature type="transmembrane region" description="Helical" evidence="1">
    <location>
        <begin position="64"/>
        <end position="83"/>
    </location>
</feature>
<evidence type="ECO:0000256" key="1">
    <source>
        <dbReference type="SAM" id="Phobius"/>
    </source>
</evidence>
<organism evidence="2">
    <name type="scientific">Culex pipiens</name>
    <name type="common">House mosquito</name>
    <dbReference type="NCBI Taxonomy" id="7175"/>
    <lineage>
        <taxon>Eukaryota</taxon>
        <taxon>Metazoa</taxon>
        <taxon>Ecdysozoa</taxon>
        <taxon>Arthropoda</taxon>
        <taxon>Hexapoda</taxon>
        <taxon>Insecta</taxon>
        <taxon>Pterygota</taxon>
        <taxon>Neoptera</taxon>
        <taxon>Endopterygota</taxon>
        <taxon>Diptera</taxon>
        <taxon>Nematocera</taxon>
        <taxon>Culicoidea</taxon>
        <taxon>Culicidae</taxon>
        <taxon>Culicinae</taxon>
        <taxon>Culicini</taxon>
        <taxon>Culex</taxon>
        <taxon>Culex</taxon>
    </lineage>
</organism>
<dbReference type="AlphaFoldDB" id="A0A8D8G1X5"/>
<dbReference type="EMBL" id="HBUE01119765">
    <property type="protein sequence ID" value="CAG6491831.1"/>
    <property type="molecule type" value="Transcribed_RNA"/>
</dbReference>
<proteinExistence type="predicted"/>
<keyword evidence="1" id="KW-0812">Transmembrane</keyword>
<accession>A0A8D8G1X5</accession>
<keyword evidence="1" id="KW-1133">Transmembrane helix</keyword>
<keyword evidence="1" id="KW-0472">Membrane</keyword>
<reference evidence="2" key="1">
    <citation type="submission" date="2021-05" db="EMBL/GenBank/DDBJ databases">
        <authorList>
            <person name="Alioto T."/>
            <person name="Alioto T."/>
            <person name="Gomez Garrido J."/>
        </authorList>
    </citation>
    <scope>NUCLEOTIDE SEQUENCE</scope>
</reference>
<evidence type="ECO:0000313" key="2">
    <source>
        <dbReference type="EMBL" id="CAG6491831.1"/>
    </source>
</evidence>
<name>A0A8D8G1X5_CULPI</name>